<organism evidence="2 3">
    <name type="scientific">Coemansia biformis</name>
    <dbReference type="NCBI Taxonomy" id="1286918"/>
    <lineage>
        <taxon>Eukaryota</taxon>
        <taxon>Fungi</taxon>
        <taxon>Fungi incertae sedis</taxon>
        <taxon>Zoopagomycota</taxon>
        <taxon>Kickxellomycotina</taxon>
        <taxon>Kickxellomycetes</taxon>
        <taxon>Kickxellales</taxon>
        <taxon>Kickxellaceae</taxon>
        <taxon>Coemansia</taxon>
    </lineage>
</organism>
<dbReference type="InterPro" id="IPR006708">
    <property type="entry name" value="Pex19"/>
</dbReference>
<feature type="compositionally biased region" description="Low complexity" evidence="1">
    <location>
        <begin position="120"/>
        <end position="133"/>
    </location>
</feature>
<dbReference type="GO" id="GO:0005778">
    <property type="term" value="C:peroxisomal membrane"/>
    <property type="evidence" value="ECO:0007669"/>
    <property type="project" value="TreeGrafter"/>
</dbReference>
<evidence type="ECO:0000313" key="3">
    <source>
        <dbReference type="Proteomes" id="UP001143981"/>
    </source>
</evidence>
<dbReference type="Proteomes" id="UP001143981">
    <property type="component" value="Unassembled WGS sequence"/>
</dbReference>
<keyword evidence="2" id="KW-0675">Receptor</keyword>
<feature type="compositionally biased region" description="Low complexity" evidence="1">
    <location>
        <begin position="35"/>
        <end position="49"/>
    </location>
</feature>
<protein>
    <submittedName>
        <fullName evidence="2">Peroxisome chaperone and import receptor</fullName>
    </submittedName>
</protein>
<dbReference type="GO" id="GO:0033328">
    <property type="term" value="F:peroxisome membrane targeting sequence binding"/>
    <property type="evidence" value="ECO:0007669"/>
    <property type="project" value="TreeGrafter"/>
</dbReference>
<dbReference type="Pfam" id="PF04614">
    <property type="entry name" value="Pex19"/>
    <property type="match status" value="1"/>
</dbReference>
<feature type="region of interest" description="Disordered" evidence="1">
    <location>
        <begin position="1"/>
        <end position="93"/>
    </location>
</feature>
<dbReference type="AlphaFoldDB" id="A0A9W7Y7S6"/>
<dbReference type="EMBL" id="JANBOI010000380">
    <property type="protein sequence ID" value="KAJ1730986.1"/>
    <property type="molecule type" value="Genomic_DNA"/>
</dbReference>
<name>A0A9W7Y7S6_9FUNG</name>
<dbReference type="Gene3D" id="1.20.120.900">
    <property type="entry name" value="Pex19, mPTS binding domain"/>
    <property type="match status" value="1"/>
</dbReference>
<evidence type="ECO:0000256" key="1">
    <source>
        <dbReference type="SAM" id="MobiDB-lite"/>
    </source>
</evidence>
<feature type="compositionally biased region" description="Polar residues" evidence="1">
    <location>
        <begin position="134"/>
        <end position="144"/>
    </location>
</feature>
<dbReference type="GO" id="GO:0045046">
    <property type="term" value="P:protein import into peroxisome membrane"/>
    <property type="evidence" value="ECO:0007669"/>
    <property type="project" value="TreeGrafter"/>
</dbReference>
<dbReference type="PANTHER" id="PTHR12774">
    <property type="entry name" value="PEROXISOMAL BIOGENESIS FACTOR 19"/>
    <property type="match status" value="1"/>
</dbReference>
<accession>A0A9W7Y7S6</accession>
<evidence type="ECO:0000313" key="2">
    <source>
        <dbReference type="EMBL" id="KAJ1730986.1"/>
    </source>
</evidence>
<reference evidence="2" key="1">
    <citation type="submission" date="2022-07" db="EMBL/GenBank/DDBJ databases">
        <title>Phylogenomic reconstructions and comparative analyses of Kickxellomycotina fungi.</title>
        <authorList>
            <person name="Reynolds N.K."/>
            <person name="Stajich J.E."/>
            <person name="Barry K."/>
            <person name="Grigoriev I.V."/>
            <person name="Crous P."/>
            <person name="Smith M.E."/>
        </authorList>
    </citation>
    <scope>NUCLEOTIDE SEQUENCE</scope>
    <source>
        <strain evidence="2">BCRC 34381</strain>
    </source>
</reference>
<dbReference type="PANTHER" id="PTHR12774:SF2">
    <property type="entry name" value="PEROXISOMAL BIOGENESIS FACTOR 19"/>
    <property type="match status" value="1"/>
</dbReference>
<feature type="compositionally biased region" description="Acidic residues" evidence="1">
    <location>
        <begin position="9"/>
        <end position="19"/>
    </location>
</feature>
<sequence>MTDVPPSDAEFDELLDSALEEFSTPAPAPRPKPAAAPAASTDAARASGAARKDDGGSFEDEFMRQLTQGMEDMLKNSAPELDGAAGESEMRSALDQLLKQMGSLQGDLGAMPQDPPAPGPAAAAAVGSEAPTGSTEPEGSTEPASFQDKIKATMDKLKDSANQADAASDDLGGADMMEELMRQLDQAGDDPKLDSLVDDVIGQLMSKEVLQQPLKELDAAYPAYLEKNKDVLPADELRRYRQQHEYIRQLLELFGQTDDDAVNDPRTVELMQKMQDCGQPPNELLKLLAPDMELDDTGNVKVPEAPNCTIC</sequence>
<proteinExistence type="predicted"/>
<keyword evidence="3" id="KW-1185">Reference proteome</keyword>
<feature type="region of interest" description="Disordered" evidence="1">
    <location>
        <begin position="105"/>
        <end position="151"/>
    </location>
</feature>
<dbReference type="OrthoDB" id="21292at2759"/>
<dbReference type="InterPro" id="IPR038322">
    <property type="entry name" value="Pex19_C_sf"/>
</dbReference>
<comment type="caution">
    <text evidence="2">The sequence shown here is derived from an EMBL/GenBank/DDBJ whole genome shotgun (WGS) entry which is preliminary data.</text>
</comment>
<gene>
    <name evidence="2" type="primary">PEX19</name>
    <name evidence="2" type="ORF">LPJ61_002751</name>
</gene>